<evidence type="ECO:0000313" key="2">
    <source>
        <dbReference type="EMBL" id="TKW48958.1"/>
    </source>
</evidence>
<name>A0A4U6X0R4_9PEZI</name>
<proteinExistence type="predicted"/>
<feature type="region of interest" description="Disordered" evidence="1">
    <location>
        <begin position="1"/>
        <end position="48"/>
    </location>
</feature>
<evidence type="ECO:0000313" key="3">
    <source>
        <dbReference type="Proteomes" id="UP000310108"/>
    </source>
</evidence>
<dbReference type="STRING" id="1306861.A0A4U6X0R4"/>
<dbReference type="EMBL" id="PJEX01000656">
    <property type="protein sequence ID" value="TKW48958.1"/>
    <property type="molecule type" value="Genomic_DNA"/>
</dbReference>
<reference evidence="2 3" key="1">
    <citation type="journal article" date="2019" name="PLoS ONE">
        <title>Comparative genome analysis indicates high evolutionary potential of pathogenicity genes in Colletotrichum tanaceti.</title>
        <authorList>
            <person name="Lelwala R.V."/>
            <person name="Korhonen P.K."/>
            <person name="Young N.D."/>
            <person name="Scott J.B."/>
            <person name="Ades P.A."/>
            <person name="Gasser R.B."/>
            <person name="Taylor P.W.J."/>
        </authorList>
    </citation>
    <scope>NUCLEOTIDE SEQUENCE [LARGE SCALE GENOMIC DNA]</scope>
    <source>
        <strain evidence="2">BRIP57314</strain>
    </source>
</reference>
<gene>
    <name evidence="2" type="ORF">CTA1_3367</name>
</gene>
<organism evidence="2 3">
    <name type="scientific">Colletotrichum tanaceti</name>
    <dbReference type="NCBI Taxonomy" id="1306861"/>
    <lineage>
        <taxon>Eukaryota</taxon>
        <taxon>Fungi</taxon>
        <taxon>Dikarya</taxon>
        <taxon>Ascomycota</taxon>
        <taxon>Pezizomycotina</taxon>
        <taxon>Sordariomycetes</taxon>
        <taxon>Hypocreomycetidae</taxon>
        <taxon>Glomerellales</taxon>
        <taxon>Glomerellaceae</taxon>
        <taxon>Colletotrichum</taxon>
        <taxon>Colletotrichum destructivum species complex</taxon>
    </lineage>
</organism>
<comment type="caution">
    <text evidence="2">The sequence shown here is derived from an EMBL/GenBank/DDBJ whole genome shotgun (WGS) entry which is preliminary data.</text>
</comment>
<feature type="compositionally biased region" description="Low complexity" evidence="1">
    <location>
        <begin position="16"/>
        <end position="43"/>
    </location>
</feature>
<dbReference type="AlphaFoldDB" id="A0A4U6X0R4"/>
<dbReference type="Proteomes" id="UP000310108">
    <property type="component" value="Unassembled WGS sequence"/>
</dbReference>
<accession>A0A4U6X0R4</accession>
<sequence>MWKWKSKSHKTDEDALGPASSSGPAVAPASASAPPPAYGAATPQSSESGPFGLSAALGVDTCLAYLRLLTAFKRLMNETGYRNGLWEIWHSRFNTIAIIIVDTRTPTNSHKDYLRYGHGALLVTGMPWPVVNQAI</sequence>
<protein>
    <submittedName>
        <fullName evidence="2">Uncharacterized protein</fullName>
    </submittedName>
</protein>
<evidence type="ECO:0000256" key="1">
    <source>
        <dbReference type="SAM" id="MobiDB-lite"/>
    </source>
</evidence>
<keyword evidence="3" id="KW-1185">Reference proteome</keyword>